<comment type="caution">
    <text evidence="2">The sequence shown here is derived from an EMBL/GenBank/DDBJ whole genome shotgun (WGS) entry which is preliminary data.</text>
</comment>
<accession>A0A2H3H4H6</accession>
<name>A0A2H3H4H6_FUSOX</name>
<feature type="transmembrane region" description="Helical" evidence="1">
    <location>
        <begin position="6"/>
        <end position="32"/>
    </location>
</feature>
<reference evidence="2 3" key="2">
    <citation type="journal article" date="2017" name="Sci. Rep.">
        <title>A mobile pathogenicity chromosome in Fusarium oxysporum for infection of multiple cucurbit species.</title>
        <authorList>
            <person name="van Dam P."/>
            <person name="Fokkens L."/>
            <person name="Ayukawa Y."/>
            <person name="van der Gragt M."/>
            <person name="Ter Horst A."/>
            <person name="Brankovics B."/>
            <person name="Houterman P.M."/>
            <person name="Arie T."/>
            <person name="Rep M."/>
        </authorList>
    </citation>
    <scope>NUCLEOTIDE SEQUENCE [LARGE SCALE GENOMIC DNA]</scope>
    <source>
        <strain evidence="2 3">Forc016</strain>
    </source>
</reference>
<protein>
    <submittedName>
        <fullName evidence="2">Uncharacterized protein</fullName>
    </submittedName>
</protein>
<keyword evidence="1" id="KW-0472">Membrane</keyword>
<keyword evidence="1" id="KW-0812">Transmembrane</keyword>
<dbReference type="Proteomes" id="UP000219602">
    <property type="component" value="Chromosome 5"/>
</dbReference>
<keyword evidence="1" id="KW-1133">Transmembrane helix</keyword>
<gene>
    <name evidence="2" type="ORF">AU210_005526</name>
</gene>
<dbReference type="EMBL" id="MABQ02000004">
    <property type="protein sequence ID" value="PCD37020.1"/>
    <property type="molecule type" value="Genomic_DNA"/>
</dbReference>
<organism evidence="2 3">
    <name type="scientific">Fusarium oxysporum f. sp. radicis-cucumerinum</name>
    <dbReference type="NCBI Taxonomy" id="327505"/>
    <lineage>
        <taxon>Eukaryota</taxon>
        <taxon>Fungi</taxon>
        <taxon>Dikarya</taxon>
        <taxon>Ascomycota</taxon>
        <taxon>Pezizomycotina</taxon>
        <taxon>Sordariomycetes</taxon>
        <taxon>Hypocreomycetidae</taxon>
        <taxon>Hypocreales</taxon>
        <taxon>Nectriaceae</taxon>
        <taxon>Fusarium</taxon>
        <taxon>Fusarium oxysporum species complex</taxon>
    </lineage>
</organism>
<dbReference type="AlphaFoldDB" id="A0A2H3H4H6"/>
<evidence type="ECO:0000313" key="2">
    <source>
        <dbReference type="EMBL" id="PCD37020.1"/>
    </source>
</evidence>
<evidence type="ECO:0000313" key="3">
    <source>
        <dbReference type="Proteomes" id="UP000219602"/>
    </source>
</evidence>
<sequence>MSSHLGVSSFIFTVISTFAGCTAVAAVIVLIIQLRISQRARQDAKDTKVVGKWRPVLASHDVTGFLASGAMPSISLHRLVATNHEITPSLLESRFLVHAGWANFLNSIGFSPEDDFPRAGCLTRCRRAMSYPAAQTAPSPFSTERATGLIEKRFPMRWNGDEFVCLCAVLGFEQNIKERTGQVFERTVFPLPALWFGRLGHLTLVKSPKGIVASFRARIYGRHALHGLVHHNQGKIRMSVKTRAYYSVLALPPVARREGQDPSPALYFGGTYSWEPPAPVDAIQRLEFEEEQIYNTNDADLLQIWRLNHNQFRFIRFHSFPPDKRLPNGTVSIAGFILGGEMLSEISASLLEITPDGYVFTAHQTLHSHLIKFFKHAYERPVRENLSTLVAEPCRNNDVDRRVRDGSEPHAKLRAALIAIDIFRNVFSDINALKSEMLALNDCQALAQLARMTRHLCGDQLRVENGREDERRRVDKLRWAMICSPNLVEDLSRGLRDRDLEDVCREGDGATIRTGLFTSTYFLPADHEPFTVSDGRMEGQTYNYSKREVLAAVIDFVFTATWVIGGIHSNICYEALSITGDVFMI</sequence>
<proteinExistence type="predicted"/>
<evidence type="ECO:0000256" key="1">
    <source>
        <dbReference type="SAM" id="Phobius"/>
    </source>
</evidence>
<reference evidence="2 3" key="1">
    <citation type="journal article" date="2016" name="Environ. Microbiol.">
        <title>Effector profiles distinguish formae speciales of Fusarium oxysporum.</title>
        <authorList>
            <person name="van Dam P."/>
            <person name="Fokkens L."/>
            <person name="Schmidt S.M."/>
            <person name="Linmans J.H."/>
            <person name="Kistler H.C."/>
            <person name="Ma L.J."/>
            <person name="Rep M."/>
        </authorList>
    </citation>
    <scope>NUCLEOTIDE SEQUENCE [LARGE SCALE GENOMIC DNA]</scope>
    <source>
        <strain evidence="2 3">Forc016</strain>
    </source>
</reference>